<dbReference type="InterPro" id="IPR013083">
    <property type="entry name" value="Znf_RING/FYVE/PHD"/>
</dbReference>
<dbReference type="OMA" id="CQQCRDH"/>
<evidence type="ECO:0000259" key="6">
    <source>
        <dbReference type="PROSITE" id="PS50089"/>
    </source>
</evidence>
<dbReference type="SUPFAM" id="SSF57850">
    <property type="entry name" value="RING/U-box"/>
    <property type="match status" value="1"/>
</dbReference>
<dbReference type="Pfam" id="PF13639">
    <property type="entry name" value="zf-RING_2"/>
    <property type="match status" value="1"/>
</dbReference>
<dbReference type="FunCoup" id="I1ICN0">
    <property type="interactions" value="1"/>
</dbReference>
<dbReference type="OrthoDB" id="8062037at2759"/>
<dbReference type="Gene3D" id="3.30.40.10">
    <property type="entry name" value="Zinc/RING finger domain, C3HC4 (zinc finger)"/>
    <property type="match status" value="1"/>
</dbReference>
<reference evidence="8" key="3">
    <citation type="submission" date="2018-08" db="UniProtKB">
        <authorList>
            <consortium name="EnsemblPlants"/>
        </authorList>
    </citation>
    <scope>IDENTIFICATION</scope>
    <source>
        <strain evidence="8">cv. Bd21</strain>
    </source>
</reference>
<evidence type="ECO:0000313" key="7">
    <source>
        <dbReference type="EMBL" id="KQK00791.1"/>
    </source>
</evidence>
<dbReference type="GO" id="GO:0061630">
    <property type="term" value="F:ubiquitin protein ligase activity"/>
    <property type="evidence" value="ECO:0000318"/>
    <property type="project" value="GO_Central"/>
</dbReference>
<protein>
    <recommendedName>
        <fullName evidence="6">RING-type domain-containing protein</fullName>
    </recommendedName>
</protein>
<dbReference type="SMART" id="SM00184">
    <property type="entry name" value="RING"/>
    <property type="match status" value="1"/>
</dbReference>
<evidence type="ECO:0000256" key="2">
    <source>
        <dbReference type="ARBA" id="ARBA00022771"/>
    </source>
</evidence>
<dbReference type="Proteomes" id="UP000008810">
    <property type="component" value="Chromosome 3"/>
</dbReference>
<dbReference type="eggNOG" id="KOG0800">
    <property type="taxonomic scope" value="Eukaryota"/>
</dbReference>
<organism evidence="7">
    <name type="scientific">Brachypodium distachyon</name>
    <name type="common">Purple false brome</name>
    <name type="synonym">Trachynia distachya</name>
    <dbReference type="NCBI Taxonomy" id="15368"/>
    <lineage>
        <taxon>Eukaryota</taxon>
        <taxon>Viridiplantae</taxon>
        <taxon>Streptophyta</taxon>
        <taxon>Embryophyta</taxon>
        <taxon>Tracheophyta</taxon>
        <taxon>Spermatophyta</taxon>
        <taxon>Magnoliopsida</taxon>
        <taxon>Liliopsida</taxon>
        <taxon>Poales</taxon>
        <taxon>Poaceae</taxon>
        <taxon>BOP clade</taxon>
        <taxon>Pooideae</taxon>
        <taxon>Stipodae</taxon>
        <taxon>Brachypodieae</taxon>
        <taxon>Brachypodium</taxon>
    </lineage>
</organism>
<evidence type="ECO:0000313" key="8">
    <source>
        <dbReference type="EnsemblPlants" id="KQK00791"/>
    </source>
</evidence>
<name>I1ICN0_BRADI</name>
<reference evidence="7 8" key="1">
    <citation type="journal article" date="2010" name="Nature">
        <title>Genome sequencing and analysis of the model grass Brachypodium distachyon.</title>
        <authorList>
            <consortium name="International Brachypodium Initiative"/>
        </authorList>
    </citation>
    <scope>NUCLEOTIDE SEQUENCE [LARGE SCALE GENOMIC DNA]</scope>
    <source>
        <strain evidence="7 8">Bd21</strain>
    </source>
</reference>
<proteinExistence type="predicted"/>
<dbReference type="EMBL" id="CM000882">
    <property type="protein sequence ID" value="KQK00791.1"/>
    <property type="molecule type" value="Genomic_DNA"/>
</dbReference>
<evidence type="ECO:0000256" key="4">
    <source>
        <dbReference type="PROSITE-ProRule" id="PRU00175"/>
    </source>
</evidence>
<gene>
    <name evidence="7" type="ORF">BRADI_3g51810v3</name>
</gene>
<evidence type="ECO:0000256" key="1">
    <source>
        <dbReference type="ARBA" id="ARBA00022723"/>
    </source>
</evidence>
<keyword evidence="3" id="KW-0862">Zinc</keyword>
<dbReference type="HOGENOM" id="CLU_013137_18_2_1"/>
<feature type="region of interest" description="Disordered" evidence="5">
    <location>
        <begin position="142"/>
        <end position="176"/>
    </location>
</feature>
<evidence type="ECO:0000313" key="9">
    <source>
        <dbReference type="Proteomes" id="UP000008810"/>
    </source>
</evidence>
<dbReference type="PANTHER" id="PTHR45969:SF25">
    <property type="entry name" value="OS02G0682300 PROTEIN"/>
    <property type="match status" value="1"/>
</dbReference>
<accession>I1ICN0</accession>
<dbReference type="AlphaFoldDB" id="I1ICN0"/>
<feature type="domain" description="RING-type" evidence="6">
    <location>
        <begin position="92"/>
        <end position="135"/>
    </location>
</feature>
<dbReference type="InterPro" id="IPR001841">
    <property type="entry name" value="Znf_RING"/>
</dbReference>
<keyword evidence="2 4" id="KW-0863">Zinc-finger</keyword>
<evidence type="ECO:0000256" key="3">
    <source>
        <dbReference type="ARBA" id="ARBA00022833"/>
    </source>
</evidence>
<reference evidence="7" key="2">
    <citation type="submission" date="2017-06" db="EMBL/GenBank/DDBJ databases">
        <title>WGS assembly of Brachypodium distachyon.</title>
        <authorList>
            <consortium name="The International Brachypodium Initiative"/>
            <person name="Lucas S."/>
            <person name="Harmon-Smith M."/>
            <person name="Lail K."/>
            <person name="Tice H."/>
            <person name="Grimwood J."/>
            <person name="Bruce D."/>
            <person name="Barry K."/>
            <person name="Shu S."/>
            <person name="Lindquist E."/>
            <person name="Wang M."/>
            <person name="Pitluck S."/>
            <person name="Vogel J.P."/>
            <person name="Garvin D.F."/>
            <person name="Mockler T.C."/>
            <person name="Schmutz J."/>
            <person name="Rokhsar D."/>
            <person name="Bevan M.W."/>
        </authorList>
    </citation>
    <scope>NUCLEOTIDE SEQUENCE</scope>
    <source>
        <strain evidence="7">Bd21</strain>
    </source>
</reference>
<keyword evidence="1" id="KW-0479">Metal-binding</keyword>
<dbReference type="Gramene" id="KQK00791">
    <property type="protein sequence ID" value="KQK00791"/>
    <property type="gene ID" value="BRADI_3g51810v3"/>
</dbReference>
<dbReference type="PROSITE" id="PS50089">
    <property type="entry name" value="ZF_RING_2"/>
    <property type="match status" value="1"/>
</dbReference>
<sequence length="176" mass="19318">MGFPLVCYCFVIPKPVVAFFRFLSAVRDALLTVLSVVGLCSFPRDDRRSVDDAPLPEQVKEQLPAVEFGRLFLARPSSCCHDTAAAAAATTCIVCLEKLEAADEVRRLGNCAHAFHRGCIDRWIDLGRMTCPLCRAQLLGPRRAGRPARQPPHARLVARGSGSGQDRTNRPRASFV</sequence>
<dbReference type="GO" id="GO:0008270">
    <property type="term" value="F:zinc ion binding"/>
    <property type="evidence" value="ECO:0007669"/>
    <property type="project" value="UniProtKB-KW"/>
</dbReference>
<dbReference type="EnsemblPlants" id="KQK00791">
    <property type="protein sequence ID" value="KQK00791"/>
    <property type="gene ID" value="BRADI_3g51810v3"/>
</dbReference>
<dbReference type="InParanoid" id="I1ICN0"/>
<dbReference type="PANTHER" id="PTHR45969">
    <property type="entry name" value="RING ZINC FINGER PROTEIN-RELATED"/>
    <property type="match status" value="1"/>
</dbReference>
<dbReference type="GO" id="GO:0016567">
    <property type="term" value="P:protein ubiquitination"/>
    <property type="evidence" value="ECO:0000318"/>
    <property type="project" value="GO_Central"/>
</dbReference>
<keyword evidence="9" id="KW-1185">Reference proteome</keyword>
<evidence type="ECO:0000256" key="5">
    <source>
        <dbReference type="SAM" id="MobiDB-lite"/>
    </source>
</evidence>